<sequence length="98" mass="9999">MHTLAPLSAMLAVLAIGVVSPGPSFLFVARTAVANSRGAAVAAAFGMALGATGRCVAALLGLSAPRPRGFYLRAKPVLQRCVGAVLATLELRLIRASR</sequence>
<dbReference type="EMBL" id="MLJW01001638">
    <property type="protein sequence ID" value="OIQ77346.1"/>
    <property type="molecule type" value="Genomic_DNA"/>
</dbReference>
<keyword evidence="1" id="KW-0812">Transmembrane</keyword>
<keyword evidence="1" id="KW-0472">Membrane</keyword>
<accession>A0A1J5Q223</accession>
<organism evidence="2">
    <name type="scientific">mine drainage metagenome</name>
    <dbReference type="NCBI Taxonomy" id="410659"/>
    <lineage>
        <taxon>unclassified sequences</taxon>
        <taxon>metagenomes</taxon>
        <taxon>ecological metagenomes</taxon>
    </lineage>
</organism>
<gene>
    <name evidence="2" type="ORF">GALL_409630</name>
</gene>
<feature type="transmembrane region" description="Helical" evidence="1">
    <location>
        <begin position="37"/>
        <end position="62"/>
    </location>
</feature>
<dbReference type="AlphaFoldDB" id="A0A1J5Q223"/>
<reference evidence="2" key="1">
    <citation type="submission" date="2016-10" db="EMBL/GenBank/DDBJ databases">
        <title>Sequence of Gallionella enrichment culture.</title>
        <authorList>
            <person name="Poehlein A."/>
            <person name="Muehling M."/>
            <person name="Daniel R."/>
        </authorList>
    </citation>
    <scope>NUCLEOTIDE SEQUENCE</scope>
</reference>
<name>A0A1J5Q223_9ZZZZ</name>
<comment type="caution">
    <text evidence="2">The sequence shown here is derived from an EMBL/GenBank/DDBJ whole genome shotgun (WGS) entry which is preliminary data.</text>
</comment>
<evidence type="ECO:0000313" key="2">
    <source>
        <dbReference type="EMBL" id="OIQ77346.1"/>
    </source>
</evidence>
<protein>
    <submittedName>
        <fullName evidence="2">Threonine efflux system</fullName>
    </submittedName>
</protein>
<keyword evidence="1" id="KW-1133">Transmembrane helix</keyword>
<proteinExistence type="predicted"/>
<evidence type="ECO:0000256" key="1">
    <source>
        <dbReference type="SAM" id="Phobius"/>
    </source>
</evidence>